<gene>
    <name evidence="1" type="ORF">BDV34DRAFT_49103</name>
</gene>
<dbReference type="EMBL" id="ML734951">
    <property type="protein sequence ID" value="KAB8208395.1"/>
    <property type="molecule type" value="Genomic_DNA"/>
</dbReference>
<dbReference type="Proteomes" id="UP000326532">
    <property type="component" value="Unassembled WGS sequence"/>
</dbReference>
<reference evidence="1 2" key="1">
    <citation type="submission" date="2019-04" db="EMBL/GenBank/DDBJ databases">
        <title>Fungal friends and foes A comparative genomics study of 23 Aspergillus species from section Flavi.</title>
        <authorList>
            <consortium name="DOE Joint Genome Institute"/>
            <person name="Kjaerbolling I."/>
            <person name="Vesth T.C."/>
            <person name="Frisvad J.C."/>
            <person name="Nybo J.L."/>
            <person name="Theobald S."/>
            <person name="Kildgaard S."/>
            <person name="Petersen T.I."/>
            <person name="Kuo A."/>
            <person name="Sato A."/>
            <person name="Lyhne E.K."/>
            <person name="Kogle M.E."/>
            <person name="Wiebenga A."/>
            <person name="Kun R.S."/>
            <person name="Lubbers R.J."/>
            <person name="Makela M.R."/>
            <person name="Barry K."/>
            <person name="Chovatia M."/>
            <person name="Clum A."/>
            <person name="Daum C."/>
            <person name="Haridas S."/>
            <person name="He G."/>
            <person name="LaButti K."/>
            <person name="Lipzen A."/>
            <person name="Mondo S."/>
            <person name="Pangilinan J."/>
            <person name="Riley R."/>
            <person name="Salamov A."/>
            <person name="Simmons B.A."/>
            <person name="Magnuson J.K."/>
            <person name="Henrissat B."/>
            <person name="Mortensen U.H."/>
            <person name="Larsen T.O."/>
            <person name="De vries R.P."/>
            <person name="Grigoriev I.V."/>
            <person name="Machida M."/>
            <person name="Baker S.E."/>
            <person name="Andersen M.R."/>
        </authorList>
    </citation>
    <scope>NUCLEOTIDE SEQUENCE [LARGE SCALE GENOMIC DNA]</scope>
    <source>
        <strain evidence="1 2">CBS 117618</strain>
    </source>
</reference>
<sequence>MSTAPLRILLAFPTAPALPVQSSSCYWILLLEILLPAISSPAEGGHPENAIIVPLVIITTIDWAMWSLLYSDPSIADLHCLLDSLGLPLDGHRTVPV</sequence>
<keyword evidence="2" id="KW-1185">Reference proteome</keyword>
<accession>A0A5N6DTG3</accession>
<protein>
    <submittedName>
        <fullName evidence="1">Uncharacterized protein</fullName>
    </submittedName>
</protein>
<evidence type="ECO:0000313" key="1">
    <source>
        <dbReference type="EMBL" id="KAB8208395.1"/>
    </source>
</evidence>
<dbReference type="AlphaFoldDB" id="A0A5N6DTG3"/>
<name>A0A5N6DTG3_ASPPA</name>
<organism evidence="1 2">
    <name type="scientific">Aspergillus parasiticus</name>
    <dbReference type="NCBI Taxonomy" id="5067"/>
    <lineage>
        <taxon>Eukaryota</taxon>
        <taxon>Fungi</taxon>
        <taxon>Dikarya</taxon>
        <taxon>Ascomycota</taxon>
        <taxon>Pezizomycotina</taxon>
        <taxon>Eurotiomycetes</taxon>
        <taxon>Eurotiomycetidae</taxon>
        <taxon>Eurotiales</taxon>
        <taxon>Aspergillaceae</taxon>
        <taxon>Aspergillus</taxon>
        <taxon>Aspergillus subgen. Circumdati</taxon>
    </lineage>
</organism>
<proteinExistence type="predicted"/>
<evidence type="ECO:0000313" key="2">
    <source>
        <dbReference type="Proteomes" id="UP000326532"/>
    </source>
</evidence>
<dbReference type="VEuPathDB" id="FungiDB:BDV34DRAFT_49103"/>